<dbReference type="InterPro" id="IPR036397">
    <property type="entry name" value="RNaseH_sf"/>
</dbReference>
<sequence>MTNSGDRFQVGIDKVIQERGGKHYKNRSTQVSMSCCRCKWNGLDIVANSTVHSEFTNTFQRENRKNLSSSTDGRSMQVSGCKSMSCEPVYNRKKRNALQEDNPVPGLENCIVDTPPNLARQECDDSEIPEKALSSGEGCAGYLKTNTTDPGFQRKRGRRHKRSRVKKQNQDLPDKQETDPVDSASAAPTQVEEDDDDVDDDGGFAKVQRYIASVLRSRGSLTSVQLHGHANHRFGRTICEKHCRNPAEMLKLAEAMRGVRIHDGNISLAPRGKKPQGRGDTPKNTPTGESTATSLCPEKCDDSGCVLEGATRTTDSPRTVTSKSLNKAPDWCQVASVASGEEIADGTTAQKPVIVTRLGAARAAVAELEKEKVLAVDAEGLNLRVECMMTLLQIGTLDGRVFLFDIQANKDLVMKSSLSSILSSQDTVKIFHDCRCDSAALYYQFGIELKNVFDTQVAYALVQEQCGGEPANEQPRISLGNLCVEYGAAHNGSKDVVKLLMKRNKRYWCHRPLTRQMIEYASADVLVLPKLYEELKLEMDESLLPRFQKTCVQNVYASIQPGGCTTEPRGRSVAGEEQVSALKHKLAFVEKPFLTRREMRLILEGAIDVADDDLKDSVRELVDGVRSGATTFKRKRHRGRKEDFWNCERRPMPALKRILTGQLDGQIQHLAAVKGERSPGDMQHSQPDIQLHVHDNGEDWDMECRLNESIIEDDTNWLANNDIQSQA</sequence>
<evidence type="ECO:0000256" key="1">
    <source>
        <dbReference type="SAM" id="MobiDB-lite"/>
    </source>
</evidence>
<feature type="compositionally biased region" description="Basic and acidic residues" evidence="1">
    <location>
        <begin position="168"/>
        <end position="178"/>
    </location>
</feature>
<protein>
    <submittedName>
        <fullName evidence="4">Uncharacterized protein LOC106816686</fullName>
    </submittedName>
</protein>
<feature type="domain" description="3'-5' exonuclease" evidence="2">
    <location>
        <begin position="352"/>
        <end position="540"/>
    </location>
</feature>
<accession>A0ABM1EX72</accession>
<dbReference type="GeneID" id="106816686"/>
<feature type="region of interest" description="Disordered" evidence="1">
    <location>
        <begin position="121"/>
        <end position="202"/>
    </location>
</feature>
<dbReference type="Pfam" id="PF01612">
    <property type="entry name" value="DNA_pol_A_exo1"/>
    <property type="match status" value="1"/>
</dbReference>
<feature type="compositionally biased region" description="Basic residues" evidence="1">
    <location>
        <begin position="153"/>
        <end position="167"/>
    </location>
</feature>
<dbReference type="RefSeq" id="XP_014676793.1">
    <property type="nucleotide sequence ID" value="XM_014821307.1"/>
</dbReference>
<keyword evidence="3" id="KW-1185">Reference proteome</keyword>
<feature type="compositionally biased region" description="Acidic residues" evidence="1">
    <location>
        <begin position="191"/>
        <end position="202"/>
    </location>
</feature>
<dbReference type="PANTHER" id="PTHR46814">
    <property type="entry name" value="EGALITARIAN, ISOFORM B"/>
    <property type="match status" value="1"/>
</dbReference>
<dbReference type="PANTHER" id="PTHR46814:SF1">
    <property type="entry name" value="EGALITARIAN, ISOFORM B"/>
    <property type="match status" value="1"/>
</dbReference>
<evidence type="ECO:0000313" key="4">
    <source>
        <dbReference type="RefSeq" id="XP_014676793.1"/>
    </source>
</evidence>
<gene>
    <name evidence="4" type="primary">LOC106816686</name>
</gene>
<dbReference type="SMART" id="SM00474">
    <property type="entry name" value="35EXOc"/>
    <property type="match status" value="1"/>
</dbReference>
<evidence type="ECO:0000259" key="2">
    <source>
        <dbReference type="SMART" id="SM00474"/>
    </source>
</evidence>
<reference evidence="4" key="1">
    <citation type="submission" date="2025-08" db="UniProtKB">
        <authorList>
            <consortium name="RefSeq"/>
        </authorList>
    </citation>
    <scope>IDENTIFICATION</scope>
</reference>
<dbReference type="Gene3D" id="3.30.420.10">
    <property type="entry name" value="Ribonuclease H-like superfamily/Ribonuclease H"/>
    <property type="match status" value="1"/>
</dbReference>
<feature type="region of interest" description="Disordered" evidence="1">
    <location>
        <begin position="264"/>
        <end position="294"/>
    </location>
</feature>
<dbReference type="Proteomes" id="UP000695022">
    <property type="component" value="Unplaced"/>
</dbReference>
<organism evidence="3 4">
    <name type="scientific">Priapulus caudatus</name>
    <name type="common">Priapulid worm</name>
    <dbReference type="NCBI Taxonomy" id="37621"/>
    <lineage>
        <taxon>Eukaryota</taxon>
        <taxon>Metazoa</taxon>
        <taxon>Ecdysozoa</taxon>
        <taxon>Scalidophora</taxon>
        <taxon>Priapulida</taxon>
        <taxon>Priapulimorpha</taxon>
        <taxon>Priapulimorphida</taxon>
        <taxon>Priapulidae</taxon>
        <taxon>Priapulus</taxon>
    </lineage>
</organism>
<dbReference type="InterPro" id="IPR002562">
    <property type="entry name" value="3'-5'_exonuclease_dom"/>
</dbReference>
<dbReference type="SUPFAM" id="SSF53098">
    <property type="entry name" value="Ribonuclease H-like"/>
    <property type="match status" value="1"/>
</dbReference>
<proteinExistence type="predicted"/>
<feature type="compositionally biased region" description="Polar residues" evidence="1">
    <location>
        <begin position="282"/>
        <end position="294"/>
    </location>
</feature>
<name>A0ABM1EX72_PRICU</name>
<evidence type="ECO:0000313" key="3">
    <source>
        <dbReference type="Proteomes" id="UP000695022"/>
    </source>
</evidence>
<dbReference type="InterPro" id="IPR012337">
    <property type="entry name" value="RNaseH-like_sf"/>
</dbReference>